<dbReference type="Pfam" id="PF01088">
    <property type="entry name" value="Peptidase_C12"/>
    <property type="match status" value="1"/>
</dbReference>
<dbReference type="AlphaFoldDB" id="V6LEN9"/>
<reference evidence="12" key="2">
    <citation type="submission" date="2020-12" db="EMBL/GenBank/DDBJ databases">
        <title>New Spironucleus salmonicida genome in near-complete chromosomes.</title>
        <authorList>
            <person name="Xu F."/>
            <person name="Kurt Z."/>
            <person name="Jimenez-Gonzalez A."/>
            <person name="Astvaldsson A."/>
            <person name="Andersson J.O."/>
            <person name="Svard S.G."/>
        </authorList>
    </citation>
    <scope>NUCLEOTIDE SEQUENCE</scope>
    <source>
        <strain evidence="12">ATCC 50377</strain>
    </source>
</reference>
<accession>V6LEN9</accession>
<proteinExistence type="inferred from homology"/>
<feature type="site" description="Important for enzyme activity" evidence="8">
    <location>
        <position position="199"/>
    </location>
</feature>
<evidence type="ECO:0000259" key="10">
    <source>
        <dbReference type="PROSITE" id="PS52048"/>
    </source>
</evidence>
<dbReference type="EMBL" id="AUWU02000001">
    <property type="protein sequence ID" value="KAH0576960.1"/>
    <property type="molecule type" value="Genomic_DNA"/>
</dbReference>
<dbReference type="SUPFAM" id="SSF54001">
    <property type="entry name" value="Cysteine proteinases"/>
    <property type="match status" value="1"/>
</dbReference>
<evidence type="ECO:0000256" key="7">
    <source>
        <dbReference type="ARBA" id="ARBA00022807"/>
    </source>
</evidence>
<feature type="domain" description="UCH catalytic" evidence="10">
    <location>
        <begin position="44"/>
        <end position="232"/>
    </location>
</feature>
<evidence type="ECO:0000256" key="4">
    <source>
        <dbReference type="ARBA" id="ARBA00022670"/>
    </source>
</evidence>
<evidence type="ECO:0000313" key="12">
    <source>
        <dbReference type="EMBL" id="KAH0576960.1"/>
    </source>
</evidence>
<dbReference type="PROSITE" id="PS52048">
    <property type="entry name" value="UCH_DOMAIN"/>
    <property type="match status" value="1"/>
</dbReference>
<dbReference type="Proteomes" id="UP000018208">
    <property type="component" value="Unassembled WGS sequence"/>
</dbReference>
<keyword evidence="5 8" id="KW-0833">Ubl conjugation pathway</keyword>
<keyword evidence="13" id="KW-1185">Reference proteome</keyword>
<evidence type="ECO:0000313" key="11">
    <source>
        <dbReference type="EMBL" id="EST42990.1"/>
    </source>
</evidence>
<protein>
    <recommendedName>
        <fullName evidence="3 8">ubiquitinyl hydrolase 1</fullName>
        <ecNumber evidence="3 8">3.4.19.12</ecNumber>
    </recommendedName>
</protein>
<evidence type="ECO:0000256" key="3">
    <source>
        <dbReference type="ARBA" id="ARBA00012759"/>
    </source>
</evidence>
<dbReference type="PANTHER" id="PTHR10589:SF16">
    <property type="entry name" value="UBIQUITIN CARBOXYL-TERMINAL HYDROLASE ISOZYME L5"/>
    <property type="match status" value="1"/>
</dbReference>
<dbReference type="EMBL" id="KI546147">
    <property type="protein sequence ID" value="EST42990.1"/>
    <property type="molecule type" value="Genomic_DNA"/>
</dbReference>
<sequence>MNQSNKFFENIQFFIRILKEFFLSFIVLCLNNIILYNQFYIKLQWVTCENTPEVFQAYFSDLGFDTSVVDIYDESQNANVLIGIFNWDLRDKIVQDFQQTQVNTIQQTIENACADIAILHSLFSQGKSNKQLGQIFATRSIQSVGQIEQLHVKHAGAHEKIRIRKNALRDSSASADSPPRQSYHYIALALQDGRLVLYDGLQKHALSRPADTTLVQAGLEMVDVQWLGVEFI</sequence>
<feature type="active site" description="Proton donor" evidence="8">
    <location>
        <position position="184"/>
    </location>
</feature>
<feature type="site" description="Transition state stabilizer" evidence="8">
    <location>
        <position position="107"/>
    </location>
</feature>
<comment type="catalytic activity">
    <reaction evidence="1 8">
        <text>Thiol-dependent hydrolysis of ester, thioester, amide, peptide and isopeptide bonds formed by the C-terminal Gly of ubiquitin (a 76-residue protein attached to proteins as an intracellular targeting signal).</text>
        <dbReference type="EC" id="3.4.19.12"/>
    </reaction>
</comment>
<dbReference type="VEuPathDB" id="GiardiaDB:SS50377_20308"/>
<dbReference type="InterPro" id="IPR036959">
    <property type="entry name" value="Peptidase_C12_UCH_sf"/>
</dbReference>
<dbReference type="EC" id="3.4.19.12" evidence="3 8"/>
<keyword evidence="7 8" id="KW-0788">Thiol protease</keyword>
<evidence type="ECO:0000256" key="6">
    <source>
        <dbReference type="ARBA" id="ARBA00022801"/>
    </source>
</evidence>
<feature type="active site" description="Nucleophile" evidence="8">
    <location>
        <position position="113"/>
    </location>
</feature>
<keyword evidence="6 8" id="KW-0378">Hydrolase</keyword>
<name>V6LEN9_9EUKA</name>
<gene>
    <name evidence="11" type="ORF">SS50377_17291</name>
    <name evidence="12" type="ORF">SS50377_20308</name>
</gene>
<dbReference type="InterPro" id="IPR038765">
    <property type="entry name" value="Papain-like_cys_pep_sf"/>
</dbReference>
<dbReference type="GO" id="GO:0005737">
    <property type="term" value="C:cytoplasm"/>
    <property type="evidence" value="ECO:0007669"/>
    <property type="project" value="TreeGrafter"/>
</dbReference>
<evidence type="ECO:0000256" key="1">
    <source>
        <dbReference type="ARBA" id="ARBA00000707"/>
    </source>
</evidence>
<comment type="similarity">
    <text evidence="2 8">Belongs to the peptidase C12 family.</text>
</comment>
<evidence type="ECO:0000256" key="9">
    <source>
        <dbReference type="SAM" id="Phobius"/>
    </source>
</evidence>
<keyword evidence="9" id="KW-1133">Transmembrane helix</keyword>
<dbReference type="GO" id="GO:0004843">
    <property type="term" value="F:cysteine-type deubiquitinase activity"/>
    <property type="evidence" value="ECO:0007669"/>
    <property type="project" value="UniProtKB-UniRule"/>
</dbReference>
<reference evidence="11 12" key="1">
    <citation type="journal article" date="2014" name="PLoS Genet.">
        <title>The Genome of Spironucleus salmonicida Highlights a Fish Pathogen Adapted to Fluctuating Environments.</title>
        <authorList>
            <person name="Xu F."/>
            <person name="Jerlstrom-Hultqvist J."/>
            <person name="Einarsson E."/>
            <person name="Astvaldsson A."/>
            <person name="Svard S.G."/>
            <person name="Andersson J.O."/>
        </authorList>
    </citation>
    <scope>NUCLEOTIDE SEQUENCE</scope>
    <source>
        <strain evidence="12">ATCC 50377</strain>
    </source>
</reference>
<dbReference type="PANTHER" id="PTHR10589">
    <property type="entry name" value="UBIQUITIN CARBOXYL-TERMINAL HYDROLASE"/>
    <property type="match status" value="1"/>
</dbReference>
<dbReference type="InterPro" id="IPR001578">
    <property type="entry name" value="Peptidase_C12_UCH"/>
</dbReference>
<dbReference type="GO" id="GO:0016579">
    <property type="term" value="P:protein deubiquitination"/>
    <property type="evidence" value="ECO:0007669"/>
    <property type="project" value="TreeGrafter"/>
</dbReference>
<evidence type="ECO:0000256" key="8">
    <source>
        <dbReference type="PROSITE-ProRule" id="PRU01393"/>
    </source>
</evidence>
<evidence type="ECO:0000256" key="2">
    <source>
        <dbReference type="ARBA" id="ARBA00009326"/>
    </source>
</evidence>
<keyword evidence="9" id="KW-0472">Membrane</keyword>
<organism evidence="11">
    <name type="scientific">Spironucleus salmonicida</name>
    <dbReference type="NCBI Taxonomy" id="348837"/>
    <lineage>
        <taxon>Eukaryota</taxon>
        <taxon>Metamonada</taxon>
        <taxon>Diplomonadida</taxon>
        <taxon>Hexamitidae</taxon>
        <taxon>Hexamitinae</taxon>
        <taxon>Spironucleus</taxon>
    </lineage>
</organism>
<evidence type="ECO:0000313" key="13">
    <source>
        <dbReference type="Proteomes" id="UP000018208"/>
    </source>
</evidence>
<evidence type="ECO:0000256" key="5">
    <source>
        <dbReference type="ARBA" id="ARBA00022786"/>
    </source>
</evidence>
<dbReference type="GO" id="GO:0006511">
    <property type="term" value="P:ubiquitin-dependent protein catabolic process"/>
    <property type="evidence" value="ECO:0007669"/>
    <property type="project" value="UniProtKB-UniRule"/>
</dbReference>
<keyword evidence="9" id="KW-0812">Transmembrane</keyword>
<dbReference type="Gene3D" id="3.40.532.10">
    <property type="entry name" value="Peptidase C12, ubiquitin carboxyl-terminal hydrolase"/>
    <property type="match status" value="1"/>
</dbReference>
<feature type="transmembrane region" description="Helical" evidence="9">
    <location>
        <begin position="21"/>
        <end position="41"/>
    </location>
</feature>
<keyword evidence="4 8" id="KW-0645">Protease</keyword>